<dbReference type="PANTHER" id="PTHR32114:SF2">
    <property type="entry name" value="ABC TRANSPORTER ABCH.3"/>
    <property type="match status" value="1"/>
</dbReference>
<dbReference type="OrthoDB" id="9795626at2"/>
<dbReference type="AlphaFoldDB" id="A0A1I6C6T8"/>
<dbReference type="GO" id="GO:0004527">
    <property type="term" value="F:exonuclease activity"/>
    <property type="evidence" value="ECO:0007669"/>
    <property type="project" value="UniProtKB-KW"/>
</dbReference>
<dbReference type="EMBL" id="FOYD01000015">
    <property type="protein sequence ID" value="SFQ88909.1"/>
    <property type="molecule type" value="Genomic_DNA"/>
</dbReference>
<name>A0A1I6C6T8_9GAMM</name>
<feature type="coiled-coil region" evidence="1">
    <location>
        <begin position="434"/>
        <end position="522"/>
    </location>
</feature>
<keyword evidence="3" id="KW-0540">Nuclease</keyword>
<evidence type="ECO:0000259" key="2">
    <source>
        <dbReference type="Pfam" id="PF13476"/>
    </source>
</evidence>
<dbReference type="PANTHER" id="PTHR32114">
    <property type="entry name" value="ABC TRANSPORTER ABCH.3"/>
    <property type="match status" value="1"/>
</dbReference>
<organism evidence="3 4">
    <name type="scientific">Halopseudomonas formosensis</name>
    <dbReference type="NCBI Taxonomy" id="1002526"/>
    <lineage>
        <taxon>Bacteria</taxon>
        <taxon>Pseudomonadati</taxon>
        <taxon>Pseudomonadota</taxon>
        <taxon>Gammaproteobacteria</taxon>
        <taxon>Pseudomonadales</taxon>
        <taxon>Pseudomonadaceae</taxon>
        <taxon>Halopseudomonas</taxon>
    </lineage>
</organism>
<evidence type="ECO:0000256" key="1">
    <source>
        <dbReference type="SAM" id="Coils"/>
    </source>
</evidence>
<evidence type="ECO:0000313" key="3">
    <source>
        <dbReference type="EMBL" id="SFQ88909.1"/>
    </source>
</evidence>
<dbReference type="SUPFAM" id="SSF52540">
    <property type="entry name" value="P-loop containing nucleoside triphosphate hydrolases"/>
    <property type="match status" value="1"/>
</dbReference>
<dbReference type="STRING" id="1002526.SAMN05216578_11514"/>
<feature type="coiled-coil region" evidence="1">
    <location>
        <begin position="566"/>
        <end position="593"/>
    </location>
</feature>
<accession>A0A1I6C6T8</accession>
<keyword evidence="3" id="KW-0378">Hydrolase</keyword>
<dbReference type="InterPro" id="IPR027417">
    <property type="entry name" value="P-loop_NTPase"/>
</dbReference>
<proteinExistence type="predicted"/>
<dbReference type="GO" id="GO:0006302">
    <property type="term" value="P:double-strand break repair"/>
    <property type="evidence" value="ECO:0007669"/>
    <property type="project" value="InterPro"/>
</dbReference>
<feature type="domain" description="Rad50/SbcC-type AAA" evidence="2">
    <location>
        <begin position="5"/>
        <end position="206"/>
    </location>
</feature>
<dbReference type="InterPro" id="IPR038729">
    <property type="entry name" value="Rad50/SbcC_AAA"/>
</dbReference>
<dbReference type="Proteomes" id="UP000242815">
    <property type="component" value="Unassembled WGS sequence"/>
</dbReference>
<sequence length="1082" mass="122193">MRILQLRFQNLNSLVGEWQIDLADPAFTADGIFAITGPTGAGKTTLLDAICLALYGSTPRLGRVTNSSNEIMSRQTGECFAEVTFETAGGRYRCHWSQRRARGRIDGTLQAPKHEIADADSGRIIESKLSRVAEQVELATGMDFERFTRSMMLAQGGFAAFLQATADKRAPILEQITGTRIYSEISVRVHERQRAERQALELLQAETAGIVLLDSEQEQQLCEQLALRTAEEQTLASEVEATRRGIDWLTGLASLERELVLLAEQSENLRREQQDFEPQLKQLALAMQAMLLDAPHATLRTTRQQLQQDRDTLVREQARLPELEQAAGQQQAVLDKAVQHCENSRRQLQEAAPVLEQVRSLDQRLQEQRRLIAAEQQGCTADRAALEQLHGQRTHLQAQLDQAGQTLQEVQQYLLQHARDQWLVGGLAGVREQLDGLLERQQELGRRERELEAATLQHRQASTDLGALRERYRQQEKALQEAEQATVRAREALDGLLQGRLLREYRAERDALQRERVLLHRIARLEDERSRLADGQPCPLCGATDHPYARGNVPTPDAAERRIAELDRLIAHAEEQEALIRRLEQQELKARTDFGEIRATGIAANHTEQSAGERVAALSAALQGAREEFARRRQLLTERLQPLGIDSLPEGDLAPLLLQLEQRLADWQARVASQTEIERRIGELNSELRHQQAMAQAAEAALAQRDQRLQALQQEQQGLVDQRRALFDDRDPGTEEQRLRRAVTDAEQTEKTARQHHAALQQQWHELRAHVQSVQQRISRCEPELRRLEEDFAEALVQAGFADEQAYLAAVLPPAERERLGRQSRELERRHTELEARISDRRQRLAAEQARQLTEQTLEQLTGELATREASLAEVRELCSGLRHRLQDNDRARERLQERQQAIEAQQAECRRWDALHALIGSADGKKYRNFAQGLTFEMMVGHANRQLQKMTDRYLLVRDAEQPLELNVIDNYQAGEVRSTKNLSGGESFIVSLALALGLSQMSSRNVRVDSLFLDEGFGTLDEEALDTALDTLAGLQQEGKLIGIISHVQALKERIGTRIRVYPGTGGRSRISGPGCLQIV</sequence>
<dbReference type="Gene3D" id="3.40.50.300">
    <property type="entry name" value="P-loop containing nucleotide triphosphate hydrolases"/>
    <property type="match status" value="2"/>
</dbReference>
<dbReference type="Pfam" id="PF13558">
    <property type="entry name" value="SbcC_Walker_B"/>
    <property type="match status" value="1"/>
</dbReference>
<evidence type="ECO:0000313" key="4">
    <source>
        <dbReference type="Proteomes" id="UP000242815"/>
    </source>
</evidence>
<dbReference type="GO" id="GO:0016887">
    <property type="term" value="F:ATP hydrolysis activity"/>
    <property type="evidence" value="ECO:0007669"/>
    <property type="project" value="InterPro"/>
</dbReference>
<feature type="coiled-coil region" evidence="1">
    <location>
        <begin position="657"/>
        <end position="715"/>
    </location>
</feature>
<dbReference type="RefSeq" id="WP_090540881.1">
    <property type="nucleotide sequence ID" value="NZ_FOYD01000015.1"/>
</dbReference>
<keyword evidence="1" id="KW-0175">Coiled coil</keyword>
<feature type="coiled-coil region" evidence="1">
    <location>
        <begin position="252"/>
        <end position="316"/>
    </location>
</feature>
<keyword evidence="3" id="KW-0269">Exonuclease</keyword>
<dbReference type="Pfam" id="PF13476">
    <property type="entry name" value="AAA_23"/>
    <property type="match status" value="1"/>
</dbReference>
<protein>
    <submittedName>
        <fullName evidence="3">Exonuclease SbcC</fullName>
    </submittedName>
</protein>
<feature type="coiled-coil region" evidence="1">
    <location>
        <begin position="817"/>
        <end position="909"/>
    </location>
</feature>
<gene>
    <name evidence="3" type="ORF">SAMN05216578_11514</name>
</gene>
<reference evidence="3 4" key="1">
    <citation type="submission" date="2016-10" db="EMBL/GenBank/DDBJ databases">
        <authorList>
            <person name="de Groot N.N."/>
        </authorList>
    </citation>
    <scope>NUCLEOTIDE SEQUENCE [LARGE SCALE GENOMIC DNA]</scope>
    <source>
        <strain evidence="3 4">JCM 18415</strain>
    </source>
</reference>